<keyword evidence="6 10" id="KW-1133">Transmembrane helix</keyword>
<dbReference type="AlphaFoldDB" id="A0A1I8NNS7"/>
<dbReference type="InterPro" id="IPR030457">
    <property type="entry name" value="ELO_CS"/>
</dbReference>
<dbReference type="VEuPathDB" id="VectorBase:SCAU000697"/>
<dbReference type="GO" id="GO:0005789">
    <property type="term" value="C:endoplasmic reticulum membrane"/>
    <property type="evidence" value="ECO:0007669"/>
    <property type="project" value="TreeGrafter"/>
</dbReference>
<keyword evidence="3 10" id="KW-0808">Transferase</keyword>
<comment type="subcellular location">
    <subcellularLocation>
        <location evidence="1">Membrane</location>
        <topology evidence="1">Multi-pass membrane protein</topology>
    </subcellularLocation>
</comment>
<dbReference type="EC" id="2.3.1.199" evidence="10"/>
<feature type="transmembrane region" description="Helical" evidence="10">
    <location>
        <begin position="94"/>
        <end position="115"/>
    </location>
</feature>
<feature type="transmembrane region" description="Helical" evidence="10">
    <location>
        <begin position="261"/>
        <end position="282"/>
    </location>
</feature>
<evidence type="ECO:0000313" key="12">
    <source>
        <dbReference type="Proteomes" id="UP000095300"/>
    </source>
</evidence>
<dbReference type="GO" id="GO:0042761">
    <property type="term" value="P:very long-chain fatty acid biosynthetic process"/>
    <property type="evidence" value="ECO:0007669"/>
    <property type="project" value="TreeGrafter"/>
</dbReference>
<keyword evidence="8 10" id="KW-0472">Membrane</keyword>
<dbReference type="GO" id="GO:0009922">
    <property type="term" value="F:fatty acid elongase activity"/>
    <property type="evidence" value="ECO:0007669"/>
    <property type="project" value="UniProtKB-EC"/>
</dbReference>
<comment type="catalytic activity">
    <reaction evidence="10">
        <text>a very-long-chain acyl-CoA + malonyl-CoA + H(+) = a very-long-chain 3-oxoacyl-CoA + CO2 + CoA</text>
        <dbReference type="Rhea" id="RHEA:32727"/>
        <dbReference type="ChEBI" id="CHEBI:15378"/>
        <dbReference type="ChEBI" id="CHEBI:16526"/>
        <dbReference type="ChEBI" id="CHEBI:57287"/>
        <dbReference type="ChEBI" id="CHEBI:57384"/>
        <dbReference type="ChEBI" id="CHEBI:90725"/>
        <dbReference type="ChEBI" id="CHEBI:90736"/>
        <dbReference type="EC" id="2.3.1.199"/>
    </reaction>
</comment>
<feature type="transmembrane region" description="Helical" evidence="10">
    <location>
        <begin position="144"/>
        <end position="162"/>
    </location>
</feature>
<keyword evidence="7 10" id="KW-0443">Lipid metabolism</keyword>
<accession>A0A1I8NNS7</accession>
<dbReference type="STRING" id="35570.A0A1I8NNS7"/>
<evidence type="ECO:0000256" key="7">
    <source>
        <dbReference type="ARBA" id="ARBA00023098"/>
    </source>
</evidence>
<evidence type="ECO:0000256" key="10">
    <source>
        <dbReference type="RuleBase" id="RU361115"/>
    </source>
</evidence>
<dbReference type="Pfam" id="PF01151">
    <property type="entry name" value="ELO"/>
    <property type="match status" value="1"/>
</dbReference>
<feature type="transmembrane region" description="Helical" evidence="10">
    <location>
        <begin position="198"/>
        <end position="216"/>
    </location>
</feature>
<dbReference type="PANTHER" id="PTHR11157:SF116">
    <property type="entry name" value="ELONGATION OF VERY LONG CHAIN FATTY ACIDS PROTEIN-RELATED"/>
    <property type="match status" value="1"/>
</dbReference>
<evidence type="ECO:0000256" key="9">
    <source>
        <dbReference type="ARBA" id="ARBA00023160"/>
    </source>
</evidence>
<keyword evidence="12" id="KW-1185">Reference proteome</keyword>
<sequence length="295" mass="35023">MGSNMLESFTNKRLMTDDKIGGELEHDQRVYNISSVAQTEIQAIQNERLTTHPIFGSPLFMFFCIGCYLLLVLRVLPLFMMNRKPYKVEGLMKFYNILQILLNSFIFYEVTVAIFSKKDYSFTCERFDASDRRPETMKMIRPVALYYFSKFFDMFDTVFFLLRKKMNQVSFLHVYHHAIMVFGTYIYCAKFFGSHFTSAGLVNSFIHVVMYSYYLLSVMKPRTNFQSWKKTLTKMQLAQFILLGLHFTLPLLNKWCQLDKFWNSVVLMQNVFMIALFGNFYYRAYVRKVNNKKSQ</sequence>
<proteinExistence type="inferred from homology"/>
<reference evidence="11" key="1">
    <citation type="submission" date="2020-05" db="UniProtKB">
        <authorList>
            <consortium name="EnsemblMetazoa"/>
        </authorList>
    </citation>
    <scope>IDENTIFICATION</scope>
    <source>
        <strain evidence="11">USDA</strain>
    </source>
</reference>
<dbReference type="PANTHER" id="PTHR11157">
    <property type="entry name" value="FATTY ACID ACYL TRANSFERASE-RELATED"/>
    <property type="match status" value="1"/>
</dbReference>
<feature type="transmembrane region" description="Helical" evidence="10">
    <location>
        <begin position="54"/>
        <end position="73"/>
    </location>
</feature>
<dbReference type="PROSITE" id="PS01188">
    <property type="entry name" value="ELO"/>
    <property type="match status" value="1"/>
</dbReference>
<evidence type="ECO:0000256" key="6">
    <source>
        <dbReference type="ARBA" id="ARBA00022989"/>
    </source>
</evidence>
<evidence type="ECO:0000313" key="11">
    <source>
        <dbReference type="EnsemblMetazoa" id="SCAU000697-PA"/>
    </source>
</evidence>
<feature type="transmembrane region" description="Helical" evidence="10">
    <location>
        <begin position="174"/>
        <end position="192"/>
    </location>
</feature>
<feature type="transmembrane region" description="Helical" evidence="10">
    <location>
        <begin position="237"/>
        <end position="255"/>
    </location>
</feature>
<dbReference type="EnsemblMetazoa" id="SCAU000697-RA">
    <property type="protein sequence ID" value="SCAU000697-PA"/>
    <property type="gene ID" value="SCAU000697"/>
</dbReference>
<dbReference type="GO" id="GO:0034626">
    <property type="term" value="P:fatty acid elongation, polyunsaturated fatty acid"/>
    <property type="evidence" value="ECO:0007669"/>
    <property type="project" value="TreeGrafter"/>
</dbReference>
<keyword evidence="2 10" id="KW-0444">Lipid biosynthesis</keyword>
<organism evidence="11 12">
    <name type="scientific">Stomoxys calcitrans</name>
    <name type="common">Stable fly</name>
    <name type="synonym">Conops calcitrans</name>
    <dbReference type="NCBI Taxonomy" id="35570"/>
    <lineage>
        <taxon>Eukaryota</taxon>
        <taxon>Metazoa</taxon>
        <taxon>Ecdysozoa</taxon>
        <taxon>Arthropoda</taxon>
        <taxon>Hexapoda</taxon>
        <taxon>Insecta</taxon>
        <taxon>Pterygota</taxon>
        <taxon>Neoptera</taxon>
        <taxon>Endopterygota</taxon>
        <taxon>Diptera</taxon>
        <taxon>Brachycera</taxon>
        <taxon>Muscomorpha</taxon>
        <taxon>Muscoidea</taxon>
        <taxon>Muscidae</taxon>
        <taxon>Stomoxys</taxon>
    </lineage>
</organism>
<dbReference type="GO" id="GO:0019367">
    <property type="term" value="P:fatty acid elongation, saturated fatty acid"/>
    <property type="evidence" value="ECO:0007669"/>
    <property type="project" value="TreeGrafter"/>
</dbReference>
<keyword evidence="5 10" id="KW-0276">Fatty acid metabolism</keyword>
<keyword evidence="9 10" id="KW-0275">Fatty acid biosynthesis</keyword>
<keyword evidence="4 10" id="KW-0812">Transmembrane</keyword>
<dbReference type="InterPro" id="IPR002076">
    <property type="entry name" value="ELO_fam"/>
</dbReference>
<comment type="similarity">
    <text evidence="10">Belongs to the ELO family.</text>
</comment>
<dbReference type="GO" id="GO:0034625">
    <property type="term" value="P:fatty acid elongation, monounsaturated fatty acid"/>
    <property type="evidence" value="ECO:0007669"/>
    <property type="project" value="TreeGrafter"/>
</dbReference>
<evidence type="ECO:0000256" key="3">
    <source>
        <dbReference type="ARBA" id="ARBA00022679"/>
    </source>
</evidence>
<evidence type="ECO:0000256" key="5">
    <source>
        <dbReference type="ARBA" id="ARBA00022832"/>
    </source>
</evidence>
<dbReference type="GO" id="GO:0030148">
    <property type="term" value="P:sphingolipid biosynthetic process"/>
    <property type="evidence" value="ECO:0007669"/>
    <property type="project" value="TreeGrafter"/>
</dbReference>
<evidence type="ECO:0000256" key="1">
    <source>
        <dbReference type="ARBA" id="ARBA00004141"/>
    </source>
</evidence>
<evidence type="ECO:0000256" key="4">
    <source>
        <dbReference type="ARBA" id="ARBA00022692"/>
    </source>
</evidence>
<dbReference type="Proteomes" id="UP000095300">
    <property type="component" value="Unassembled WGS sequence"/>
</dbReference>
<name>A0A1I8NNS7_STOCA</name>
<evidence type="ECO:0000256" key="2">
    <source>
        <dbReference type="ARBA" id="ARBA00022516"/>
    </source>
</evidence>
<protein>
    <recommendedName>
        <fullName evidence="10">Elongation of very long chain fatty acids protein</fullName>
        <ecNumber evidence="10">2.3.1.199</ecNumber>
    </recommendedName>
    <alternativeName>
        <fullName evidence="10">Very-long-chain 3-oxoacyl-CoA synthase</fullName>
    </alternativeName>
</protein>
<gene>
    <name evidence="11" type="primary">106092385</name>
</gene>
<evidence type="ECO:0000256" key="8">
    <source>
        <dbReference type="ARBA" id="ARBA00023136"/>
    </source>
</evidence>